<name>A0A2K2DLP8_BRADI</name>
<evidence type="ECO:0000313" key="3">
    <source>
        <dbReference type="Proteomes" id="UP000008810"/>
    </source>
</evidence>
<dbReference type="AlphaFoldDB" id="A0A2K2DLP8"/>
<dbReference type="Gramene" id="PNT75196">
    <property type="protein sequence ID" value="PNT75196"/>
    <property type="gene ID" value="BRADI_1g28546v3"/>
</dbReference>
<reference evidence="2" key="3">
    <citation type="submission" date="2018-08" db="UniProtKB">
        <authorList>
            <consortium name="EnsemblPlants"/>
        </authorList>
    </citation>
    <scope>IDENTIFICATION</scope>
    <source>
        <strain evidence="2">cv. Bd21</strain>
    </source>
</reference>
<evidence type="ECO:0000313" key="1">
    <source>
        <dbReference type="EMBL" id="PNT75196.1"/>
    </source>
</evidence>
<dbReference type="EnsemblPlants" id="PNT75196">
    <property type="protein sequence ID" value="PNT75196"/>
    <property type="gene ID" value="BRADI_1g28546v3"/>
</dbReference>
<reference evidence="1" key="2">
    <citation type="submission" date="2017-06" db="EMBL/GenBank/DDBJ databases">
        <title>WGS assembly of Brachypodium distachyon.</title>
        <authorList>
            <consortium name="The International Brachypodium Initiative"/>
            <person name="Lucas S."/>
            <person name="Harmon-Smith M."/>
            <person name="Lail K."/>
            <person name="Tice H."/>
            <person name="Grimwood J."/>
            <person name="Bruce D."/>
            <person name="Barry K."/>
            <person name="Shu S."/>
            <person name="Lindquist E."/>
            <person name="Wang M."/>
            <person name="Pitluck S."/>
            <person name="Vogel J.P."/>
            <person name="Garvin D.F."/>
            <person name="Mockler T.C."/>
            <person name="Schmutz J."/>
            <person name="Rokhsar D."/>
            <person name="Bevan M.W."/>
        </authorList>
    </citation>
    <scope>NUCLEOTIDE SEQUENCE</scope>
    <source>
        <strain evidence="1">Bd21</strain>
    </source>
</reference>
<reference evidence="1 2" key="1">
    <citation type="journal article" date="2010" name="Nature">
        <title>Genome sequencing and analysis of the model grass Brachypodium distachyon.</title>
        <authorList>
            <consortium name="International Brachypodium Initiative"/>
        </authorList>
    </citation>
    <scope>NUCLEOTIDE SEQUENCE [LARGE SCALE GENOMIC DNA]</scope>
    <source>
        <strain evidence="1 2">Bd21</strain>
    </source>
</reference>
<protein>
    <submittedName>
        <fullName evidence="1 2">Uncharacterized protein</fullName>
    </submittedName>
</protein>
<evidence type="ECO:0000313" key="2">
    <source>
        <dbReference type="EnsemblPlants" id="PNT75196"/>
    </source>
</evidence>
<dbReference type="EMBL" id="CM000880">
    <property type="protein sequence ID" value="PNT75196.1"/>
    <property type="molecule type" value="Genomic_DNA"/>
</dbReference>
<sequence length="58" mass="6392">MLEKCFCGRSCWSAIGVQLGPHSDPNALLTGARDSFSEHFFLKRSVYLCSLAVLETAQ</sequence>
<proteinExistence type="predicted"/>
<gene>
    <name evidence="1" type="ORF">BRADI_1g28546v3</name>
</gene>
<accession>A0A2K2DLP8</accession>
<dbReference type="Proteomes" id="UP000008810">
    <property type="component" value="Chromosome 1"/>
</dbReference>
<keyword evidence="3" id="KW-1185">Reference proteome</keyword>
<dbReference type="InParanoid" id="A0A2K2DLP8"/>
<organism evidence="1">
    <name type="scientific">Brachypodium distachyon</name>
    <name type="common">Purple false brome</name>
    <name type="synonym">Trachynia distachya</name>
    <dbReference type="NCBI Taxonomy" id="15368"/>
    <lineage>
        <taxon>Eukaryota</taxon>
        <taxon>Viridiplantae</taxon>
        <taxon>Streptophyta</taxon>
        <taxon>Embryophyta</taxon>
        <taxon>Tracheophyta</taxon>
        <taxon>Spermatophyta</taxon>
        <taxon>Magnoliopsida</taxon>
        <taxon>Liliopsida</taxon>
        <taxon>Poales</taxon>
        <taxon>Poaceae</taxon>
        <taxon>BOP clade</taxon>
        <taxon>Pooideae</taxon>
        <taxon>Stipodae</taxon>
        <taxon>Brachypodieae</taxon>
        <taxon>Brachypodium</taxon>
    </lineage>
</organism>